<dbReference type="EMBL" id="MU001507">
    <property type="protein sequence ID" value="KAF2440615.1"/>
    <property type="molecule type" value="Genomic_DNA"/>
</dbReference>
<feature type="non-terminal residue" evidence="2">
    <location>
        <position position="1"/>
    </location>
</feature>
<organism evidence="2 3">
    <name type="scientific">Karstenula rhodostoma CBS 690.94</name>
    <dbReference type="NCBI Taxonomy" id="1392251"/>
    <lineage>
        <taxon>Eukaryota</taxon>
        <taxon>Fungi</taxon>
        <taxon>Dikarya</taxon>
        <taxon>Ascomycota</taxon>
        <taxon>Pezizomycotina</taxon>
        <taxon>Dothideomycetes</taxon>
        <taxon>Pleosporomycetidae</taxon>
        <taxon>Pleosporales</taxon>
        <taxon>Massarineae</taxon>
        <taxon>Didymosphaeriaceae</taxon>
        <taxon>Karstenula</taxon>
    </lineage>
</organism>
<feature type="chain" id="PRO_5040389931" evidence="1">
    <location>
        <begin position="19"/>
        <end position="177"/>
    </location>
</feature>
<evidence type="ECO:0000256" key="1">
    <source>
        <dbReference type="SAM" id="SignalP"/>
    </source>
</evidence>
<keyword evidence="1" id="KW-0732">Signal</keyword>
<name>A0A9P4U7Y0_9PLEO</name>
<feature type="signal peptide" evidence="1">
    <location>
        <begin position="1"/>
        <end position="18"/>
    </location>
</feature>
<dbReference type="Proteomes" id="UP000799764">
    <property type="component" value="Unassembled WGS sequence"/>
</dbReference>
<protein>
    <submittedName>
        <fullName evidence="2">Uncharacterized protein</fullName>
    </submittedName>
</protein>
<proteinExistence type="predicted"/>
<keyword evidence="3" id="KW-1185">Reference proteome</keyword>
<accession>A0A9P4U7Y0</accession>
<evidence type="ECO:0000313" key="2">
    <source>
        <dbReference type="EMBL" id="KAF2440615.1"/>
    </source>
</evidence>
<gene>
    <name evidence="2" type="ORF">P171DRAFT_395181</name>
</gene>
<comment type="caution">
    <text evidence="2">The sequence shown here is derived from an EMBL/GenBank/DDBJ whole genome shotgun (WGS) entry which is preliminary data.</text>
</comment>
<sequence>SRWGLCFLNFVLLSYRRCRVSRSPLPVHSSPHSSRSGARVNSAACVPAPSHSTSILVAAVAARPKTAPLSRPSPLALCLRLRPCIPQVPARRRRDLTRPLPFLAHHEPLRPNARLLPFSTPSAAAVTLPTLFALVSHLFRPSPPAVRGVPNAYTQARVAHLPLATAHLSPSRVQTAE</sequence>
<dbReference type="AlphaFoldDB" id="A0A9P4U7Y0"/>
<evidence type="ECO:0000313" key="3">
    <source>
        <dbReference type="Proteomes" id="UP000799764"/>
    </source>
</evidence>
<reference evidence="2" key="1">
    <citation type="journal article" date="2020" name="Stud. Mycol.">
        <title>101 Dothideomycetes genomes: a test case for predicting lifestyles and emergence of pathogens.</title>
        <authorList>
            <person name="Haridas S."/>
            <person name="Albert R."/>
            <person name="Binder M."/>
            <person name="Bloem J."/>
            <person name="Labutti K."/>
            <person name="Salamov A."/>
            <person name="Andreopoulos B."/>
            <person name="Baker S."/>
            <person name="Barry K."/>
            <person name="Bills G."/>
            <person name="Bluhm B."/>
            <person name="Cannon C."/>
            <person name="Castanera R."/>
            <person name="Culley D."/>
            <person name="Daum C."/>
            <person name="Ezra D."/>
            <person name="Gonzalez J."/>
            <person name="Henrissat B."/>
            <person name="Kuo A."/>
            <person name="Liang C."/>
            <person name="Lipzen A."/>
            <person name="Lutzoni F."/>
            <person name="Magnuson J."/>
            <person name="Mondo S."/>
            <person name="Nolan M."/>
            <person name="Ohm R."/>
            <person name="Pangilinan J."/>
            <person name="Park H.-J."/>
            <person name="Ramirez L."/>
            <person name="Alfaro M."/>
            <person name="Sun H."/>
            <person name="Tritt A."/>
            <person name="Yoshinaga Y."/>
            <person name="Zwiers L.-H."/>
            <person name="Turgeon B."/>
            <person name="Goodwin S."/>
            <person name="Spatafora J."/>
            <person name="Crous P."/>
            <person name="Grigoriev I."/>
        </authorList>
    </citation>
    <scope>NUCLEOTIDE SEQUENCE</scope>
    <source>
        <strain evidence="2">CBS 690.94</strain>
    </source>
</reference>